<dbReference type="Pfam" id="PF00571">
    <property type="entry name" value="CBS"/>
    <property type="match status" value="1"/>
</dbReference>
<evidence type="ECO:0000313" key="4">
    <source>
        <dbReference type="Proteomes" id="UP000538929"/>
    </source>
</evidence>
<reference evidence="4" key="1">
    <citation type="submission" date="2019-10" db="EMBL/GenBank/DDBJ databases">
        <title>Streptomyces sp. nov., a novel actinobacterium isolated from alkaline environment.</title>
        <authorList>
            <person name="Golinska P."/>
        </authorList>
    </citation>
    <scope>NUCLEOTIDE SEQUENCE [LARGE SCALE GENOMIC DNA]</scope>
    <source>
        <strain evidence="4">DSM 42118</strain>
    </source>
</reference>
<comment type="caution">
    <text evidence="3">The sequence shown here is derived from an EMBL/GenBank/DDBJ whole genome shotgun (WGS) entry which is preliminary data.</text>
</comment>
<dbReference type="PROSITE" id="PS51371">
    <property type="entry name" value="CBS"/>
    <property type="match status" value="1"/>
</dbReference>
<name>A0A7W3Y171_9ACTN</name>
<evidence type="ECO:0000313" key="3">
    <source>
        <dbReference type="EMBL" id="MBB0244228.1"/>
    </source>
</evidence>
<organism evidence="3 4">
    <name type="scientific">Streptomyces alkaliphilus</name>
    <dbReference type="NCBI Taxonomy" id="1472722"/>
    <lineage>
        <taxon>Bacteria</taxon>
        <taxon>Bacillati</taxon>
        <taxon>Actinomycetota</taxon>
        <taxon>Actinomycetes</taxon>
        <taxon>Kitasatosporales</taxon>
        <taxon>Streptomycetaceae</taxon>
        <taxon>Streptomyces</taxon>
    </lineage>
</organism>
<evidence type="ECO:0000259" key="2">
    <source>
        <dbReference type="PROSITE" id="PS51371"/>
    </source>
</evidence>
<dbReference type="RefSeq" id="WP_182605881.1">
    <property type="nucleotide sequence ID" value="NZ_VKHT01000197.1"/>
</dbReference>
<dbReference type="CDD" id="cd02205">
    <property type="entry name" value="CBS_pair_SF"/>
    <property type="match status" value="1"/>
</dbReference>
<dbReference type="InterPro" id="IPR000644">
    <property type="entry name" value="CBS_dom"/>
</dbReference>
<keyword evidence="4" id="KW-1185">Reference proteome</keyword>
<dbReference type="EMBL" id="VKHT01000197">
    <property type="protein sequence ID" value="MBB0244228.1"/>
    <property type="molecule type" value="Genomic_DNA"/>
</dbReference>
<proteinExistence type="predicted"/>
<gene>
    <name evidence="3" type="ORF">FNQ90_08950</name>
</gene>
<feature type="domain" description="CBS" evidence="2">
    <location>
        <begin position="300"/>
        <end position="358"/>
    </location>
</feature>
<dbReference type="AlphaFoldDB" id="A0A7W3Y171"/>
<dbReference type="Gene3D" id="3.10.580.10">
    <property type="entry name" value="CBS-domain"/>
    <property type="match status" value="1"/>
</dbReference>
<accession>A0A7W3Y171</accession>
<protein>
    <submittedName>
        <fullName evidence="3">CBS domain-containing protein</fullName>
    </submittedName>
</protein>
<sequence>MRAWGVRVGEDRERERAALEDGVLIIGWRGLGDLGGTTRDEVRAAVAGAYPGEGPYTIGNWAGQIHRFVNEIAAGDLVVMPLKSGVVNIGRVVGDYAYRPEAEEGTRHTRRVEWLVRDIDRGAFRPDLLSSLGSLLTVFELGRYGAAERVGVMAGGKLDPGDPEADELAAELTGPTKLVEEVRGRSAEDSLELSVRDFLAVWDVRRRSPEAIKRITADLRDKGLITVPPFTEGSLDSRVTILAGGSEPDESGKSAVTRTAEDAKLPEDVRNAARAVRGQAEEDTGPRTVVAYRVSNLESANRMPEGVRVGDDLRKAVTIMARRNYSQVPVLDAEGRLRGVVSWESVGRARMRTPNPDLEAATGPRKEVGLSEDLLEAIGTIQRFGYVFVHDHEHRVRGLITASDLAEQFGSRVRPFVLVEEIEQRLRLVVDRHLPLDRVRKVVRNGGRVKSVDNLNFGAYKYVFEEEENWAALGWDIDRNGFIEDLEECRRFRNSLMHFSPDPITDDQLTPLQDLLDLLRTLEPQD</sequence>
<keyword evidence="1" id="KW-0129">CBS domain</keyword>
<dbReference type="InterPro" id="IPR046342">
    <property type="entry name" value="CBS_dom_sf"/>
</dbReference>
<dbReference type="SUPFAM" id="SSF54631">
    <property type="entry name" value="CBS-domain pair"/>
    <property type="match status" value="1"/>
</dbReference>
<evidence type="ECO:0000256" key="1">
    <source>
        <dbReference type="PROSITE-ProRule" id="PRU00703"/>
    </source>
</evidence>
<dbReference type="Proteomes" id="UP000538929">
    <property type="component" value="Unassembled WGS sequence"/>
</dbReference>